<dbReference type="CDD" id="cd11854">
    <property type="entry name" value="SH3_Fus1p"/>
    <property type="match status" value="1"/>
</dbReference>
<dbReference type="PROSITE" id="PS50002">
    <property type="entry name" value="SH3"/>
    <property type="match status" value="1"/>
</dbReference>
<proteinExistence type="predicted"/>
<dbReference type="Pfam" id="PF14604">
    <property type="entry name" value="SH3_9"/>
    <property type="match status" value="1"/>
</dbReference>
<feature type="region of interest" description="Disordered" evidence="3">
    <location>
        <begin position="144"/>
        <end position="281"/>
    </location>
</feature>
<keyword evidence="6" id="KW-1185">Reference proteome</keyword>
<evidence type="ECO:0000256" key="3">
    <source>
        <dbReference type="SAM" id="MobiDB-lite"/>
    </source>
</evidence>
<dbReference type="EMBL" id="QKRW01000007">
    <property type="protein sequence ID" value="RAL66285.1"/>
    <property type="molecule type" value="Genomic_DNA"/>
</dbReference>
<sequence>MDFTTKSNTALAPPSPSGSELSNASTAQSAAGLAIAAAGGPPNTTVHRVQLDFAPSMDDELELKAGQLIRILHEYDDGWALCIRLDRSKQGVVPRTCLSTRPVKPRPQQTGPQGSLPCVLNSVLCHLANGNKWARPSSWPWYDARSPPRPMQPNGQGPPRGLGMMQGPPRSMSPGNRPMTPQGQRPMVPPNHPNQQRSMTPQGPLAPKTIDSTSQQLPLSNKQEASPIEGRARRDSDTDPVSRQPSPVINVSAPTNDSSSSQSPRNVRSPVERKPVPGQAL</sequence>
<feature type="region of interest" description="Disordered" evidence="3">
    <location>
        <begin position="1"/>
        <end position="25"/>
    </location>
</feature>
<evidence type="ECO:0000313" key="6">
    <source>
        <dbReference type="Proteomes" id="UP000249056"/>
    </source>
</evidence>
<organism evidence="5 6">
    <name type="scientific">Monilinia fructigena</name>
    <dbReference type="NCBI Taxonomy" id="38457"/>
    <lineage>
        <taxon>Eukaryota</taxon>
        <taxon>Fungi</taxon>
        <taxon>Dikarya</taxon>
        <taxon>Ascomycota</taxon>
        <taxon>Pezizomycotina</taxon>
        <taxon>Leotiomycetes</taxon>
        <taxon>Helotiales</taxon>
        <taxon>Sclerotiniaceae</taxon>
        <taxon>Monilinia</taxon>
    </lineage>
</organism>
<reference evidence="5 6" key="1">
    <citation type="submission" date="2018-06" db="EMBL/GenBank/DDBJ databases">
        <title>Genome Sequence of the Brown Rot Fungal Pathogen Monilinia fructigena.</title>
        <authorList>
            <person name="Landi L."/>
            <person name="De Miccolis Angelini R.M."/>
            <person name="Pollastro S."/>
            <person name="Abate D."/>
            <person name="Faretra F."/>
            <person name="Romanazzi G."/>
        </authorList>
    </citation>
    <scope>NUCLEOTIDE SEQUENCE [LARGE SCALE GENOMIC DNA]</scope>
    <source>
        <strain evidence="5 6">Mfrg269</strain>
    </source>
</reference>
<evidence type="ECO:0000313" key="5">
    <source>
        <dbReference type="EMBL" id="RAL66285.1"/>
    </source>
</evidence>
<dbReference type="SUPFAM" id="SSF50044">
    <property type="entry name" value="SH3-domain"/>
    <property type="match status" value="1"/>
</dbReference>
<dbReference type="AlphaFoldDB" id="A0A395J1D3"/>
<name>A0A395J1D3_9HELO</name>
<dbReference type="OrthoDB" id="5340910at2759"/>
<feature type="compositionally biased region" description="Polar residues" evidence="3">
    <location>
        <begin position="239"/>
        <end position="257"/>
    </location>
</feature>
<feature type="domain" description="SH3" evidence="4">
    <location>
        <begin position="42"/>
        <end position="103"/>
    </location>
</feature>
<feature type="compositionally biased region" description="Low complexity" evidence="3">
    <location>
        <begin position="258"/>
        <end position="269"/>
    </location>
</feature>
<dbReference type="Proteomes" id="UP000249056">
    <property type="component" value="Unassembled WGS sequence"/>
</dbReference>
<evidence type="ECO:0000259" key="4">
    <source>
        <dbReference type="PROSITE" id="PS50002"/>
    </source>
</evidence>
<dbReference type="SMART" id="SM00326">
    <property type="entry name" value="SH3"/>
    <property type="match status" value="1"/>
</dbReference>
<accession>A0A395J1D3</accession>
<feature type="compositionally biased region" description="Polar residues" evidence="3">
    <location>
        <begin position="1"/>
        <end position="10"/>
    </location>
</feature>
<dbReference type="InterPro" id="IPR036028">
    <property type="entry name" value="SH3-like_dom_sf"/>
</dbReference>
<gene>
    <name evidence="5" type="ORF">DID88_005955</name>
</gene>
<evidence type="ECO:0000256" key="2">
    <source>
        <dbReference type="PROSITE-ProRule" id="PRU00192"/>
    </source>
</evidence>
<feature type="compositionally biased region" description="Polar residues" evidence="3">
    <location>
        <begin position="210"/>
        <end position="224"/>
    </location>
</feature>
<dbReference type="InterPro" id="IPR035521">
    <property type="entry name" value="Fus1_SH3"/>
</dbReference>
<protein>
    <recommendedName>
        <fullName evidence="4">SH3 domain-containing protein</fullName>
    </recommendedName>
</protein>
<dbReference type="InterPro" id="IPR001452">
    <property type="entry name" value="SH3_domain"/>
</dbReference>
<dbReference type="Gene3D" id="2.30.30.40">
    <property type="entry name" value="SH3 Domains"/>
    <property type="match status" value="1"/>
</dbReference>
<keyword evidence="1 2" id="KW-0728">SH3 domain</keyword>
<comment type="caution">
    <text evidence="5">The sequence shown here is derived from an EMBL/GenBank/DDBJ whole genome shotgun (WGS) entry which is preliminary data.</text>
</comment>
<evidence type="ECO:0000256" key="1">
    <source>
        <dbReference type="ARBA" id="ARBA00022443"/>
    </source>
</evidence>